<keyword evidence="2" id="KW-0808">Transferase</keyword>
<organism evidence="2 3">
    <name type="scientific">Sphingobium fluviale</name>
    <dbReference type="NCBI Taxonomy" id="2506423"/>
    <lineage>
        <taxon>Bacteria</taxon>
        <taxon>Pseudomonadati</taxon>
        <taxon>Pseudomonadota</taxon>
        <taxon>Alphaproteobacteria</taxon>
        <taxon>Sphingomonadales</taxon>
        <taxon>Sphingomonadaceae</taxon>
        <taxon>Sphingobium</taxon>
    </lineage>
</organism>
<dbReference type="SUPFAM" id="SSF55729">
    <property type="entry name" value="Acyl-CoA N-acyltransferases (Nat)"/>
    <property type="match status" value="1"/>
</dbReference>
<accession>A0A4Q1KDX5</accession>
<dbReference type="AlphaFoldDB" id="A0A4Q1KDX5"/>
<sequence>MDMASLPLANRVAGAPAIAEWHLLAAHAAEPNPFYHPAILVPALRHLEGAADVRIIEARNKDGALTGLMPVVPKAHHARYRVQNSTNWMHGQCFFGAPLMQAGAEAQAWSEILAVLDAAGWAGHFLHFDGLDADGPVATALERLCATQGRGCKRIASHERAMLRSSLDADAYWETHVRAKKRKEIRRLINRLAELGHVTHRRLANEDDASQWAEDFIALEGAGWKGAEGTALGNARETRAFFRDAIANAAQDGLLDMLRIDVDAAPIAMLVNFRLGRGAFSYKIAFDEKFARFSPGILIEIDNMRAALADSSLDWSDSCAAPNHPMIDGIWAERRRIVQYRVALKGRGLQRLTRRAAFAGIGIVEDSISSMKGRRP</sequence>
<evidence type="ECO:0000313" key="3">
    <source>
        <dbReference type="Proteomes" id="UP000290958"/>
    </source>
</evidence>
<comment type="caution">
    <text evidence="2">The sequence shown here is derived from an EMBL/GenBank/DDBJ whole genome shotgun (WGS) entry which is preliminary data.</text>
</comment>
<protein>
    <submittedName>
        <fullName evidence="2">GNAT family N-acetyltransferase</fullName>
    </submittedName>
</protein>
<dbReference type="GO" id="GO:0016740">
    <property type="term" value="F:transferase activity"/>
    <property type="evidence" value="ECO:0007669"/>
    <property type="project" value="UniProtKB-KW"/>
</dbReference>
<feature type="domain" description="BioF2-like acetyltransferase" evidence="1">
    <location>
        <begin position="179"/>
        <end position="311"/>
    </location>
</feature>
<dbReference type="Pfam" id="PF13480">
    <property type="entry name" value="Acetyltransf_6"/>
    <property type="match status" value="1"/>
</dbReference>
<dbReference type="InterPro" id="IPR016181">
    <property type="entry name" value="Acyl_CoA_acyltransferase"/>
</dbReference>
<evidence type="ECO:0000313" key="2">
    <source>
        <dbReference type="EMBL" id="RXR25578.1"/>
    </source>
</evidence>
<keyword evidence="3" id="KW-1185">Reference proteome</keyword>
<reference evidence="3" key="1">
    <citation type="submission" date="2019-01" db="EMBL/GenBank/DDBJ databases">
        <title>Cytophagaceae bacterium strain CAR-16.</title>
        <authorList>
            <person name="Chen W.-M."/>
        </authorList>
    </citation>
    <scope>NUCLEOTIDE SEQUENCE [LARGE SCALE GENOMIC DNA]</scope>
    <source>
        <strain evidence="3">CHR27</strain>
    </source>
</reference>
<name>A0A4Q1KDX5_9SPHN</name>
<dbReference type="OrthoDB" id="213519at2"/>
<dbReference type="EMBL" id="SBKP01000019">
    <property type="protein sequence ID" value="RXR25578.1"/>
    <property type="molecule type" value="Genomic_DNA"/>
</dbReference>
<evidence type="ECO:0000259" key="1">
    <source>
        <dbReference type="Pfam" id="PF13480"/>
    </source>
</evidence>
<proteinExistence type="predicted"/>
<dbReference type="InterPro" id="IPR038740">
    <property type="entry name" value="BioF2-like_GNAT_dom"/>
</dbReference>
<dbReference type="Proteomes" id="UP000290958">
    <property type="component" value="Unassembled WGS sequence"/>
</dbReference>
<gene>
    <name evidence="2" type="ORF">EQG66_13785</name>
</gene>